<keyword evidence="3" id="KW-0732">Signal</keyword>
<evidence type="ECO:0000259" key="7">
    <source>
        <dbReference type="PROSITE" id="PS51704"/>
    </source>
</evidence>
<reference evidence="8 9" key="1">
    <citation type="submission" date="2020-12" db="EMBL/GenBank/DDBJ databases">
        <title>Microbacterium sp. HY060.</title>
        <authorList>
            <person name="Zhou J."/>
        </authorList>
    </citation>
    <scope>NUCLEOTIDE SEQUENCE [LARGE SCALE GENOMIC DNA]</scope>
    <source>
        <strain evidence="8 9">HY60</strain>
    </source>
</reference>
<keyword evidence="5" id="KW-0378">Hydrolase</keyword>
<evidence type="ECO:0000313" key="9">
    <source>
        <dbReference type="Proteomes" id="UP000662814"/>
    </source>
</evidence>
<dbReference type="SUPFAM" id="SSF51695">
    <property type="entry name" value="PLC-like phosphodiesterases"/>
    <property type="match status" value="1"/>
</dbReference>
<dbReference type="RefSeq" id="WP_166988384.1">
    <property type="nucleotide sequence ID" value="NZ_CP061169.1"/>
</dbReference>
<keyword evidence="9" id="KW-1185">Reference proteome</keyword>
<feature type="domain" description="GP-PDE" evidence="7">
    <location>
        <begin position="3"/>
        <end position="328"/>
    </location>
</feature>
<comment type="catalytic activity">
    <reaction evidence="6">
        <text>a sn-glycero-3-phosphodiester + H2O = an alcohol + sn-glycerol 3-phosphate + H(+)</text>
        <dbReference type="Rhea" id="RHEA:12969"/>
        <dbReference type="ChEBI" id="CHEBI:15377"/>
        <dbReference type="ChEBI" id="CHEBI:15378"/>
        <dbReference type="ChEBI" id="CHEBI:30879"/>
        <dbReference type="ChEBI" id="CHEBI:57597"/>
        <dbReference type="ChEBI" id="CHEBI:83408"/>
        <dbReference type="EC" id="3.1.4.46"/>
    </reaction>
</comment>
<dbReference type="InterPro" id="IPR030395">
    <property type="entry name" value="GP_PDE_dom"/>
</dbReference>
<proteinExistence type="inferred from homology"/>
<dbReference type="InterPro" id="IPR017946">
    <property type="entry name" value="PLC-like_Pdiesterase_TIM-brl"/>
</dbReference>
<sequence>MSALVIGHRGAPGYRPEHSAASYRLALELGADAVEPDIVATRDGVLVVRHENEIGGTTDVAQHPEFVDRRTTKTIDGSEISGWFTEDFTWEELQTLRVRERIAKLRPGSAEYDGTERMLCLADVLELLREHERTTGHHAGVVVEIKHATYFESIGLPLDDLLEHELRGTGWAAATGLVIECFELSVLERLRGRGVDARYVYLIEKSGAPADRVVRDGTAAATYADDLGDAGLETLAAVVDGISVDKAYLLPWTTLGSGVGDLVARAHRRDLTVYAWTLRPENAFLNARHRRGDDAGAFGDWQGEFDEIFSTGVDGVFADHTDLALRARAVRDTA</sequence>
<dbReference type="Proteomes" id="UP000662814">
    <property type="component" value="Chromosome"/>
</dbReference>
<comment type="similarity">
    <text evidence="1">Belongs to the glycerophosphoryl diester phosphodiesterase family.</text>
</comment>
<evidence type="ECO:0000256" key="4">
    <source>
        <dbReference type="ARBA" id="ARBA00022798"/>
    </source>
</evidence>
<dbReference type="PROSITE" id="PS51704">
    <property type="entry name" value="GP_PDE"/>
    <property type="match status" value="1"/>
</dbReference>
<protein>
    <recommendedName>
        <fullName evidence="2">glycerophosphodiester phosphodiesterase</fullName>
        <ecNumber evidence="2">3.1.4.46</ecNumber>
    </recommendedName>
</protein>
<evidence type="ECO:0000256" key="3">
    <source>
        <dbReference type="ARBA" id="ARBA00022729"/>
    </source>
</evidence>
<dbReference type="Pfam" id="PF03009">
    <property type="entry name" value="GDPD"/>
    <property type="match status" value="1"/>
</dbReference>
<keyword evidence="4" id="KW-0319">Glycerol metabolism</keyword>
<evidence type="ECO:0000256" key="1">
    <source>
        <dbReference type="ARBA" id="ARBA00007277"/>
    </source>
</evidence>
<evidence type="ECO:0000256" key="5">
    <source>
        <dbReference type="ARBA" id="ARBA00022801"/>
    </source>
</evidence>
<evidence type="ECO:0000313" key="8">
    <source>
        <dbReference type="EMBL" id="QPZ39208.1"/>
    </source>
</evidence>
<organism evidence="8 9">
    <name type="scientific">Paramicrobacterium chengjingii</name>
    <dbReference type="NCBI Taxonomy" id="2769067"/>
    <lineage>
        <taxon>Bacteria</taxon>
        <taxon>Bacillati</taxon>
        <taxon>Actinomycetota</taxon>
        <taxon>Actinomycetes</taxon>
        <taxon>Micrococcales</taxon>
        <taxon>Microbacteriaceae</taxon>
        <taxon>Paramicrobacterium</taxon>
    </lineage>
</organism>
<evidence type="ECO:0000256" key="6">
    <source>
        <dbReference type="ARBA" id="ARBA00047512"/>
    </source>
</evidence>
<name>A0ABX6YKA2_9MICO</name>
<dbReference type="PANTHER" id="PTHR43620:SF7">
    <property type="entry name" value="GLYCEROPHOSPHODIESTER PHOSPHODIESTERASE GDPD5-RELATED"/>
    <property type="match status" value="1"/>
</dbReference>
<evidence type="ECO:0000256" key="2">
    <source>
        <dbReference type="ARBA" id="ARBA00012247"/>
    </source>
</evidence>
<dbReference type="EMBL" id="CP061169">
    <property type="protein sequence ID" value="QPZ39208.1"/>
    <property type="molecule type" value="Genomic_DNA"/>
</dbReference>
<dbReference type="Gene3D" id="3.20.20.190">
    <property type="entry name" value="Phosphatidylinositol (PI) phosphodiesterase"/>
    <property type="match status" value="1"/>
</dbReference>
<dbReference type="EC" id="3.1.4.46" evidence="2"/>
<gene>
    <name evidence="8" type="ORF">HCR76_03840</name>
</gene>
<dbReference type="PANTHER" id="PTHR43620">
    <property type="entry name" value="GLYCEROPHOSPHORYL DIESTER PHOSPHODIESTERASE"/>
    <property type="match status" value="1"/>
</dbReference>
<accession>A0ABX6YKA2</accession>